<organism evidence="3 4">
    <name type="scientific">Candidatus Methylumidiphilus alinenensis</name>
    <dbReference type="NCBI Taxonomy" id="2202197"/>
    <lineage>
        <taxon>Bacteria</taxon>
        <taxon>Pseudomonadati</taxon>
        <taxon>Pseudomonadota</taxon>
        <taxon>Gammaproteobacteria</taxon>
        <taxon>Methylococcales</taxon>
        <taxon>Candidatus Methylumidiphilus</taxon>
    </lineage>
</organism>
<gene>
    <name evidence="3" type="ORF">DM484_26340</name>
</gene>
<dbReference type="Gene3D" id="2.40.160.10">
    <property type="entry name" value="Porin"/>
    <property type="match status" value="1"/>
</dbReference>
<proteinExistence type="predicted"/>
<sequence>MKSNHLARAVTLVLMSITSHPSCAIDLYVDTKTEQIFAKPGHGRVKLGTFQRVDESPIATSPNANGPSVANSPAETEAQAILKTPAAQEQIQKEVKKQVEVATKDLPKIDTKGKLEFASKDGDFKWRIGGRLHLQGGVYENADSDKGKSTNFSDDASVRRARLETAATLWKYWGLKFQYDFVGGSGAAGIRDAFISFKKDDFLPVGIIAGQFKEYYSLEAFSSSNDITLIERALPSGAFSAPDARRLGVGLVTNLYDVVGFQTSFDGPNASGTDIGGVANSGNAPAVWLGRLFVSPFHDNNRTLHLGVAGSWMSPSGNQTQFQERPEMTPGTNRLVNTGLIQNVTSLNRFGAEGLGIIGPLSLQAEYKLAMVNRSGLYTNTLNSLSNPSFYGWYVQGAWTITGESRGYEFDGFSGGSFKNPKPDGIVGKGGIGAWELALRYSQLNLNSNEFRGGNEKNFTAGLNWYATPNFKFMANYVNVLEVNEGPYSGAHPWGFNFGARAYW</sequence>
<evidence type="ECO:0000256" key="1">
    <source>
        <dbReference type="SAM" id="MobiDB-lite"/>
    </source>
</evidence>
<dbReference type="Pfam" id="PF07396">
    <property type="entry name" value="Porin_O_P"/>
    <property type="match status" value="1"/>
</dbReference>
<dbReference type="InterPro" id="IPR010870">
    <property type="entry name" value="Porin_O/P"/>
</dbReference>
<evidence type="ECO:0008006" key="5">
    <source>
        <dbReference type="Google" id="ProtNLM"/>
    </source>
</evidence>
<dbReference type="SUPFAM" id="SSF56935">
    <property type="entry name" value="Porins"/>
    <property type="match status" value="1"/>
</dbReference>
<comment type="caution">
    <text evidence="3">The sequence shown here is derived from an EMBL/GenBank/DDBJ whole genome shotgun (WGS) entry which is preliminary data.</text>
</comment>
<protein>
    <recommendedName>
        <fullName evidence="5">Porin</fullName>
    </recommendedName>
</protein>
<feature type="region of interest" description="Disordered" evidence="1">
    <location>
        <begin position="56"/>
        <end position="75"/>
    </location>
</feature>
<reference evidence="3 4" key="1">
    <citation type="journal article" date="2018" name="Aquat. Microb. Ecol.">
        <title>Gammaproteobacterial methanotrophs dominate.</title>
        <authorList>
            <person name="Rissanen A.J."/>
            <person name="Saarenheimo J."/>
            <person name="Tiirola M."/>
            <person name="Peura S."/>
            <person name="Aalto S.L."/>
            <person name="Karvinen A."/>
            <person name="Nykanen H."/>
        </authorList>
    </citation>
    <scope>NUCLEOTIDE SEQUENCE [LARGE SCALE GENOMIC DNA]</scope>
    <source>
        <strain evidence="3">AMbin10</strain>
    </source>
</reference>
<dbReference type="InterPro" id="IPR023614">
    <property type="entry name" value="Porin_dom_sf"/>
</dbReference>
<dbReference type="Proteomes" id="UP000249396">
    <property type="component" value="Unassembled WGS sequence"/>
</dbReference>
<evidence type="ECO:0000313" key="4">
    <source>
        <dbReference type="Proteomes" id="UP000249396"/>
    </source>
</evidence>
<dbReference type="EMBL" id="QJPH01000521">
    <property type="protein sequence ID" value="PZN71473.1"/>
    <property type="molecule type" value="Genomic_DNA"/>
</dbReference>
<feature type="compositionally biased region" description="Polar residues" evidence="1">
    <location>
        <begin position="58"/>
        <end position="74"/>
    </location>
</feature>
<evidence type="ECO:0000313" key="3">
    <source>
        <dbReference type="EMBL" id="PZN71473.1"/>
    </source>
</evidence>
<feature type="chain" id="PRO_5015920930" description="Porin" evidence="2">
    <location>
        <begin position="25"/>
        <end position="504"/>
    </location>
</feature>
<name>A0A2W4QHL1_9GAMM</name>
<evidence type="ECO:0000256" key="2">
    <source>
        <dbReference type="SAM" id="SignalP"/>
    </source>
</evidence>
<accession>A0A2W4QHL1</accession>
<dbReference type="AlphaFoldDB" id="A0A2W4QHL1"/>
<feature type="signal peptide" evidence="2">
    <location>
        <begin position="1"/>
        <end position="24"/>
    </location>
</feature>
<keyword evidence="2" id="KW-0732">Signal</keyword>